<dbReference type="OrthoDB" id="9799092at2"/>
<evidence type="ECO:0000259" key="3">
    <source>
        <dbReference type="PROSITE" id="PS51186"/>
    </source>
</evidence>
<evidence type="ECO:0000256" key="2">
    <source>
        <dbReference type="ARBA" id="ARBA00023315"/>
    </source>
</evidence>
<dbReference type="AlphaFoldDB" id="A0A641AKV0"/>
<dbReference type="PROSITE" id="PS51186">
    <property type="entry name" value="GNAT"/>
    <property type="match status" value="1"/>
</dbReference>
<dbReference type="Pfam" id="PF00583">
    <property type="entry name" value="Acetyltransf_1"/>
    <property type="match status" value="1"/>
</dbReference>
<dbReference type="InterPro" id="IPR000182">
    <property type="entry name" value="GNAT_dom"/>
</dbReference>
<proteinExistence type="predicted"/>
<sequence length="205" mass="21960">MRSSCHPRASAPPLTRIVRFCTGPMPRPVQNVTHRCWSAPARVAFVTQLIVDVESGAAAERVAAQIWAEATARRDGSEPRDAAQTLPGVRRRLELDGAALLVARADGVPVGFAIVAPRTSSLEVFYLAVAPRAWGGGVGGVLLAAVDEQAKALGHSSLELWVIADNDRALTVYQRAGWTVTDDVQQTGPGDDATIERRVVRHLPD</sequence>
<accession>A0A641AKV0</accession>
<organism evidence="4 5">
    <name type="scientific">Aeromicrobium fastidiosum</name>
    <dbReference type="NCBI Taxonomy" id="52699"/>
    <lineage>
        <taxon>Bacteria</taxon>
        <taxon>Bacillati</taxon>
        <taxon>Actinomycetota</taxon>
        <taxon>Actinomycetes</taxon>
        <taxon>Propionibacteriales</taxon>
        <taxon>Nocardioidaceae</taxon>
        <taxon>Aeromicrobium</taxon>
    </lineage>
</organism>
<keyword evidence="5" id="KW-1185">Reference proteome</keyword>
<feature type="domain" description="N-acetyltransferase" evidence="3">
    <location>
        <begin position="51"/>
        <end position="201"/>
    </location>
</feature>
<dbReference type="PANTHER" id="PTHR43877">
    <property type="entry name" value="AMINOALKYLPHOSPHONATE N-ACETYLTRANSFERASE-RELATED-RELATED"/>
    <property type="match status" value="1"/>
</dbReference>
<comment type="caution">
    <text evidence="4">The sequence shown here is derived from an EMBL/GenBank/DDBJ whole genome shotgun (WGS) entry which is preliminary data.</text>
</comment>
<evidence type="ECO:0000313" key="5">
    <source>
        <dbReference type="Proteomes" id="UP001515100"/>
    </source>
</evidence>
<keyword evidence="2" id="KW-0012">Acyltransferase</keyword>
<evidence type="ECO:0000313" key="4">
    <source>
        <dbReference type="EMBL" id="KAA1376445.1"/>
    </source>
</evidence>
<dbReference type="Proteomes" id="UP001515100">
    <property type="component" value="Unassembled WGS sequence"/>
</dbReference>
<dbReference type="SUPFAM" id="SSF55729">
    <property type="entry name" value="Acyl-CoA N-acyltransferases (Nat)"/>
    <property type="match status" value="1"/>
</dbReference>
<evidence type="ECO:0000256" key="1">
    <source>
        <dbReference type="ARBA" id="ARBA00022679"/>
    </source>
</evidence>
<dbReference type="InterPro" id="IPR050832">
    <property type="entry name" value="Bact_Acetyltransf"/>
</dbReference>
<keyword evidence="1" id="KW-0808">Transferase</keyword>
<name>A0A641AKV0_9ACTN</name>
<dbReference type="Gene3D" id="3.40.630.30">
    <property type="match status" value="1"/>
</dbReference>
<gene>
    <name evidence="4" type="ORF">ESP62_013545</name>
</gene>
<protein>
    <submittedName>
        <fullName evidence="4">GNAT family N-acetyltransferase</fullName>
    </submittedName>
</protein>
<dbReference type="GO" id="GO:0016747">
    <property type="term" value="F:acyltransferase activity, transferring groups other than amino-acyl groups"/>
    <property type="evidence" value="ECO:0007669"/>
    <property type="project" value="InterPro"/>
</dbReference>
<dbReference type="EMBL" id="SDPP02000003">
    <property type="protein sequence ID" value="KAA1376445.1"/>
    <property type="molecule type" value="Genomic_DNA"/>
</dbReference>
<reference evidence="4" key="1">
    <citation type="submission" date="2019-09" db="EMBL/GenBank/DDBJ databases">
        <authorList>
            <person name="Li J."/>
        </authorList>
    </citation>
    <scope>NUCLEOTIDE SEQUENCE [LARGE SCALE GENOMIC DNA]</scope>
    <source>
        <strain evidence="4">NRBC 14897</strain>
    </source>
</reference>
<dbReference type="InterPro" id="IPR016181">
    <property type="entry name" value="Acyl_CoA_acyltransferase"/>
</dbReference>